<feature type="region of interest" description="Disordered" evidence="2">
    <location>
        <begin position="175"/>
        <end position="201"/>
    </location>
</feature>
<dbReference type="InterPro" id="IPR036907">
    <property type="entry name" value="5'-Nucleotdase_C_sf"/>
</dbReference>
<sequence>MGTVVSETMRKITGVDIAITNGGGVRAPLSAGVLTIGDLYTILPFDNTLVTMELKGSDVKAAIEHGIMPENFGWGQFSGIKVWYDKDAKAGERITSIRLEDGTPLDMNKYYTVVVNDFMATGGDGYDFRNAKNMKDTMLVMRDEIIDYWRANGVDTNIVKLLIAGADDTKGEVIIPGDNTNTGGSNNNSGNTNNQNNLPNTGGQDSANVLIFAMLMSGIGYIMFRKKNEEKIS</sequence>
<accession>A0A644WX46</accession>
<keyword evidence="1" id="KW-0964">Secreted</keyword>
<evidence type="ECO:0000259" key="3">
    <source>
        <dbReference type="Pfam" id="PF00746"/>
    </source>
</evidence>
<dbReference type="GO" id="GO:0008253">
    <property type="term" value="F:5'-nucleotidase activity"/>
    <property type="evidence" value="ECO:0007669"/>
    <property type="project" value="TreeGrafter"/>
</dbReference>
<proteinExistence type="predicted"/>
<dbReference type="InterPro" id="IPR008334">
    <property type="entry name" value="5'-Nucleotdase_C"/>
</dbReference>
<dbReference type="SUPFAM" id="SSF55816">
    <property type="entry name" value="5'-nucleotidase (syn. UDP-sugar hydrolase), C-terminal domain"/>
    <property type="match status" value="1"/>
</dbReference>
<dbReference type="GO" id="GO:0009166">
    <property type="term" value="P:nucleotide catabolic process"/>
    <property type="evidence" value="ECO:0007669"/>
    <property type="project" value="InterPro"/>
</dbReference>
<dbReference type="InterPro" id="IPR006179">
    <property type="entry name" value="5_nucleotidase/apyrase"/>
</dbReference>
<dbReference type="GO" id="GO:0008768">
    <property type="term" value="F:UDP-sugar diphosphatase activity"/>
    <property type="evidence" value="ECO:0007669"/>
    <property type="project" value="TreeGrafter"/>
</dbReference>
<gene>
    <name evidence="5" type="ORF">SDC9_54798</name>
</gene>
<dbReference type="InterPro" id="IPR019931">
    <property type="entry name" value="LPXTG_anchor"/>
</dbReference>
<evidence type="ECO:0000313" key="5">
    <source>
        <dbReference type="EMBL" id="MPM08486.1"/>
    </source>
</evidence>
<organism evidence="5">
    <name type="scientific">bioreactor metagenome</name>
    <dbReference type="NCBI Taxonomy" id="1076179"/>
    <lineage>
        <taxon>unclassified sequences</taxon>
        <taxon>metagenomes</taxon>
        <taxon>ecological metagenomes</taxon>
    </lineage>
</organism>
<reference evidence="5" key="1">
    <citation type="submission" date="2019-08" db="EMBL/GenBank/DDBJ databases">
        <authorList>
            <person name="Kucharzyk K."/>
            <person name="Murdoch R.W."/>
            <person name="Higgins S."/>
            <person name="Loffler F."/>
        </authorList>
    </citation>
    <scope>NUCLEOTIDE SEQUENCE</scope>
</reference>
<dbReference type="Gene3D" id="3.90.780.10">
    <property type="entry name" value="5'-Nucleotidase, C-terminal domain"/>
    <property type="match status" value="1"/>
</dbReference>
<dbReference type="PRINTS" id="PR01607">
    <property type="entry name" value="APYRASEFAMLY"/>
</dbReference>
<dbReference type="PANTHER" id="PTHR11575">
    <property type="entry name" value="5'-NUCLEOTIDASE-RELATED"/>
    <property type="match status" value="1"/>
</dbReference>
<feature type="domain" description="Gram-positive cocci surface proteins LPxTG" evidence="3">
    <location>
        <begin position="191"/>
        <end position="231"/>
    </location>
</feature>
<protein>
    <recommendedName>
        <fullName evidence="6">Trifunctional nucleotide phosphoesterase protein YfkN</fullName>
    </recommendedName>
</protein>
<evidence type="ECO:0000256" key="2">
    <source>
        <dbReference type="SAM" id="MobiDB-lite"/>
    </source>
</evidence>
<dbReference type="GO" id="GO:0030288">
    <property type="term" value="C:outer membrane-bounded periplasmic space"/>
    <property type="evidence" value="ECO:0007669"/>
    <property type="project" value="TreeGrafter"/>
</dbReference>
<dbReference type="PANTHER" id="PTHR11575:SF24">
    <property type="entry name" value="5'-NUCLEOTIDASE"/>
    <property type="match status" value="1"/>
</dbReference>
<name>A0A644WX46_9ZZZZ</name>
<dbReference type="Pfam" id="PF02872">
    <property type="entry name" value="5_nucleotid_C"/>
    <property type="match status" value="1"/>
</dbReference>
<evidence type="ECO:0000256" key="1">
    <source>
        <dbReference type="ARBA" id="ARBA00022525"/>
    </source>
</evidence>
<dbReference type="Pfam" id="PF00746">
    <property type="entry name" value="Gram_pos_anchor"/>
    <property type="match status" value="1"/>
</dbReference>
<feature type="domain" description="5'-Nucleotidase C-terminal" evidence="4">
    <location>
        <begin position="1"/>
        <end position="127"/>
    </location>
</feature>
<feature type="compositionally biased region" description="Low complexity" evidence="2">
    <location>
        <begin position="177"/>
        <end position="201"/>
    </location>
</feature>
<dbReference type="NCBIfam" id="TIGR01167">
    <property type="entry name" value="LPXTG_anchor"/>
    <property type="match status" value="1"/>
</dbReference>
<comment type="caution">
    <text evidence="5">The sequence shown here is derived from an EMBL/GenBank/DDBJ whole genome shotgun (WGS) entry which is preliminary data.</text>
</comment>
<evidence type="ECO:0008006" key="6">
    <source>
        <dbReference type="Google" id="ProtNLM"/>
    </source>
</evidence>
<evidence type="ECO:0000259" key="4">
    <source>
        <dbReference type="Pfam" id="PF02872"/>
    </source>
</evidence>
<dbReference type="EMBL" id="VSSQ01001455">
    <property type="protein sequence ID" value="MPM08486.1"/>
    <property type="molecule type" value="Genomic_DNA"/>
</dbReference>
<dbReference type="AlphaFoldDB" id="A0A644WX46"/>